<evidence type="ECO:0000259" key="2">
    <source>
        <dbReference type="Pfam" id="PF10988"/>
    </source>
</evidence>
<keyword evidence="1" id="KW-0732">Signal</keyword>
<protein>
    <submittedName>
        <fullName evidence="3">Putative auto-transporter adhesin, head GIN domain</fullName>
    </submittedName>
</protein>
<dbReference type="RefSeq" id="WP_074724608.1">
    <property type="nucleotide sequence ID" value="NZ_CBCRVS010000021.1"/>
</dbReference>
<reference evidence="4" key="1">
    <citation type="submission" date="2016-10" db="EMBL/GenBank/DDBJ databases">
        <authorList>
            <person name="Varghese N."/>
            <person name="Submissions S."/>
        </authorList>
    </citation>
    <scope>NUCLEOTIDE SEQUENCE [LARGE SCALE GENOMIC DNA]</scope>
    <source>
        <strain evidence="4">DSM 15719</strain>
    </source>
</reference>
<feature type="signal peptide" evidence="1">
    <location>
        <begin position="1"/>
        <end position="21"/>
    </location>
</feature>
<evidence type="ECO:0000313" key="4">
    <source>
        <dbReference type="Proteomes" id="UP000183658"/>
    </source>
</evidence>
<proteinExistence type="predicted"/>
<keyword evidence="4" id="KW-1185">Reference proteome</keyword>
<dbReference type="Gene3D" id="2.160.20.120">
    <property type="match status" value="1"/>
</dbReference>
<name>A0A1H9RCM8_FLAFI</name>
<sequence>MKKSLKPVLYLALFFTTFVNAQWYSSKTIKGNGNLITEKRTTADYDEIQITGFFEIQLTSGKEGNLTIEGEENILPLIKTEVENGVLKISTEKNQNISTRKKLLITIPFESLNAISLVGSGEVTSNATIKSTRFSSRLTGSGDINLTIEASAIELALSGSGTVKLTGKTNDLKVRLAGSGNVSTDALKAANVETTVAGSGDATVYCSNALKARVTGSGDIYYKGDPKTKDSKVTGSGNISKR</sequence>
<gene>
    <name evidence="3" type="ORF">SAMN05444355_12017</name>
</gene>
<dbReference type="PANTHER" id="PTHR39200">
    <property type="entry name" value="HYPOTHETICAL EXPORTED PROTEIN"/>
    <property type="match status" value="1"/>
</dbReference>
<dbReference type="InterPro" id="IPR021255">
    <property type="entry name" value="DUF2807"/>
</dbReference>
<feature type="chain" id="PRO_5010303962" evidence="1">
    <location>
        <begin position="22"/>
        <end position="242"/>
    </location>
</feature>
<dbReference type="EMBL" id="FOFZ01000020">
    <property type="protein sequence ID" value="SER70418.1"/>
    <property type="molecule type" value="Genomic_DNA"/>
</dbReference>
<dbReference type="Pfam" id="PF10988">
    <property type="entry name" value="DUF2807"/>
    <property type="match status" value="1"/>
</dbReference>
<dbReference type="Proteomes" id="UP000183658">
    <property type="component" value="Unassembled WGS sequence"/>
</dbReference>
<evidence type="ECO:0000313" key="3">
    <source>
        <dbReference type="EMBL" id="SER70418.1"/>
    </source>
</evidence>
<evidence type="ECO:0000256" key="1">
    <source>
        <dbReference type="SAM" id="SignalP"/>
    </source>
</evidence>
<dbReference type="OrthoDB" id="5585143at2"/>
<dbReference type="PANTHER" id="PTHR39200:SF1">
    <property type="entry name" value="AUTO-TRANSPORTER ADHESIN HEAD GIN DOMAIN-CONTAINING PROTEIN-RELATED"/>
    <property type="match status" value="1"/>
</dbReference>
<dbReference type="AlphaFoldDB" id="A0A1H9RCM8"/>
<organism evidence="3 4">
    <name type="scientific">Flavobacterium frigoris</name>
    <dbReference type="NCBI Taxonomy" id="229204"/>
    <lineage>
        <taxon>Bacteria</taxon>
        <taxon>Pseudomonadati</taxon>
        <taxon>Bacteroidota</taxon>
        <taxon>Flavobacteriia</taxon>
        <taxon>Flavobacteriales</taxon>
        <taxon>Flavobacteriaceae</taxon>
        <taxon>Flavobacterium</taxon>
    </lineage>
</organism>
<feature type="domain" description="Putative auto-transporter adhesin head GIN" evidence="2">
    <location>
        <begin position="44"/>
        <end position="226"/>
    </location>
</feature>
<accession>A0A1H9RCM8</accession>